<keyword evidence="9" id="KW-1185">Reference proteome</keyword>
<feature type="transmembrane region" description="Helical" evidence="6">
    <location>
        <begin position="35"/>
        <end position="54"/>
    </location>
</feature>
<evidence type="ECO:0000256" key="1">
    <source>
        <dbReference type="ARBA" id="ARBA00004141"/>
    </source>
</evidence>
<sequence>MNLTLPIAAGLLAVYIFWGGTYLAMKFAIETMPPFLMAGIRFLTAGALVYAWQMSKGTPRPSVEHWKNAAIVGGLLLLCGNGGVVWAEQTVSSGIAAIIVATVPLWMALISWLWQGGKRPNGLILGGLLTGFIGIILLVKSTGGDVSGTAAPWTGYAALVGASLAWAIGSLYSRVAKLPEAPLLAIALQMLTGGFFCLTFGLLTGEAGQFHVAAISLQSALALGYLIFFGSIIGFSAFIWLLKAADPTLASTYAYVNPIVAVILGWLLAGEQMTLQAAAAAAIIVTSVVMITKGNQHNNKADTGGKAAAQGKKIAE</sequence>
<protein>
    <submittedName>
        <fullName evidence="8">Drug/metabolite transporter (DMT)-like permease</fullName>
    </submittedName>
</protein>
<reference evidence="8 9" key="1">
    <citation type="submission" date="2019-03" db="EMBL/GenBank/DDBJ databases">
        <title>Genomic Encyclopedia of Type Strains, Phase IV (KMG-IV): sequencing the most valuable type-strain genomes for metagenomic binning, comparative biology and taxonomic classification.</title>
        <authorList>
            <person name="Goeker M."/>
        </authorList>
    </citation>
    <scope>NUCLEOTIDE SEQUENCE [LARGE SCALE GENOMIC DNA]</scope>
    <source>
        <strain evidence="8 9">DSM 15969</strain>
    </source>
</reference>
<dbReference type="SUPFAM" id="SSF103481">
    <property type="entry name" value="Multidrug resistance efflux transporter EmrE"/>
    <property type="match status" value="2"/>
</dbReference>
<feature type="transmembrane region" description="Helical" evidence="6">
    <location>
        <begin position="275"/>
        <end position="292"/>
    </location>
</feature>
<feature type="transmembrane region" description="Helical" evidence="6">
    <location>
        <begin position="183"/>
        <end position="203"/>
    </location>
</feature>
<dbReference type="Pfam" id="PF00892">
    <property type="entry name" value="EamA"/>
    <property type="match status" value="2"/>
</dbReference>
<dbReference type="NCBIfam" id="NF008432">
    <property type="entry name" value="PRK11272.1"/>
    <property type="match status" value="1"/>
</dbReference>
<dbReference type="RefSeq" id="WP_132076512.1">
    <property type="nucleotide sequence ID" value="NZ_SLUI01000003.1"/>
</dbReference>
<evidence type="ECO:0000256" key="6">
    <source>
        <dbReference type="SAM" id="Phobius"/>
    </source>
</evidence>
<organism evidence="8 9">
    <name type="scientific">Anaerospora hongkongensis</name>
    <dbReference type="NCBI Taxonomy" id="244830"/>
    <lineage>
        <taxon>Bacteria</taxon>
        <taxon>Bacillati</taxon>
        <taxon>Bacillota</taxon>
        <taxon>Negativicutes</taxon>
        <taxon>Selenomonadales</taxon>
        <taxon>Sporomusaceae</taxon>
        <taxon>Anaerospora</taxon>
    </lineage>
</organism>
<keyword evidence="5 6" id="KW-0472">Membrane</keyword>
<comment type="similarity">
    <text evidence="2">Belongs to the EamA transporter family.</text>
</comment>
<dbReference type="PANTHER" id="PTHR32322:SF2">
    <property type="entry name" value="EAMA DOMAIN-CONTAINING PROTEIN"/>
    <property type="match status" value="1"/>
</dbReference>
<evidence type="ECO:0000256" key="4">
    <source>
        <dbReference type="ARBA" id="ARBA00022989"/>
    </source>
</evidence>
<evidence type="ECO:0000259" key="7">
    <source>
        <dbReference type="Pfam" id="PF00892"/>
    </source>
</evidence>
<dbReference type="PANTHER" id="PTHR32322">
    <property type="entry name" value="INNER MEMBRANE TRANSPORTER"/>
    <property type="match status" value="1"/>
</dbReference>
<feature type="transmembrane region" description="Helical" evidence="6">
    <location>
        <begin position="121"/>
        <end position="139"/>
    </location>
</feature>
<dbReference type="AlphaFoldDB" id="A0A4R1PZT2"/>
<dbReference type="OrthoDB" id="3190463at2"/>
<feature type="domain" description="EamA" evidence="7">
    <location>
        <begin position="11"/>
        <end position="139"/>
    </location>
</feature>
<feature type="domain" description="EamA" evidence="7">
    <location>
        <begin position="154"/>
        <end position="292"/>
    </location>
</feature>
<keyword evidence="3 6" id="KW-0812">Transmembrane</keyword>
<dbReference type="EMBL" id="SLUI01000003">
    <property type="protein sequence ID" value="TCL38563.1"/>
    <property type="molecule type" value="Genomic_DNA"/>
</dbReference>
<feature type="transmembrane region" description="Helical" evidence="6">
    <location>
        <begin position="151"/>
        <end position="171"/>
    </location>
</feature>
<evidence type="ECO:0000313" key="8">
    <source>
        <dbReference type="EMBL" id="TCL38563.1"/>
    </source>
</evidence>
<feature type="transmembrane region" description="Helical" evidence="6">
    <location>
        <begin position="66"/>
        <end position="87"/>
    </location>
</feature>
<accession>A0A4R1PZT2</accession>
<keyword evidence="4 6" id="KW-1133">Transmembrane helix</keyword>
<dbReference type="InterPro" id="IPR037185">
    <property type="entry name" value="EmrE-like"/>
</dbReference>
<name>A0A4R1PZT2_9FIRM</name>
<evidence type="ECO:0000256" key="3">
    <source>
        <dbReference type="ARBA" id="ARBA00022692"/>
    </source>
</evidence>
<evidence type="ECO:0000313" key="9">
    <source>
        <dbReference type="Proteomes" id="UP000295063"/>
    </source>
</evidence>
<gene>
    <name evidence="8" type="ORF">EV210_10335</name>
</gene>
<feature type="transmembrane region" description="Helical" evidence="6">
    <location>
        <begin position="93"/>
        <end position="114"/>
    </location>
</feature>
<feature type="transmembrane region" description="Helical" evidence="6">
    <location>
        <begin position="7"/>
        <end position="29"/>
    </location>
</feature>
<dbReference type="InterPro" id="IPR000620">
    <property type="entry name" value="EamA_dom"/>
</dbReference>
<comment type="subcellular location">
    <subcellularLocation>
        <location evidence="1">Membrane</location>
        <topology evidence="1">Multi-pass membrane protein</topology>
    </subcellularLocation>
</comment>
<dbReference type="Proteomes" id="UP000295063">
    <property type="component" value="Unassembled WGS sequence"/>
</dbReference>
<comment type="caution">
    <text evidence="8">The sequence shown here is derived from an EMBL/GenBank/DDBJ whole genome shotgun (WGS) entry which is preliminary data.</text>
</comment>
<feature type="transmembrane region" description="Helical" evidence="6">
    <location>
        <begin position="249"/>
        <end position="269"/>
    </location>
</feature>
<evidence type="ECO:0000256" key="2">
    <source>
        <dbReference type="ARBA" id="ARBA00007362"/>
    </source>
</evidence>
<dbReference type="GO" id="GO:0016020">
    <property type="term" value="C:membrane"/>
    <property type="evidence" value="ECO:0007669"/>
    <property type="project" value="UniProtKB-SubCell"/>
</dbReference>
<proteinExistence type="inferred from homology"/>
<dbReference type="InterPro" id="IPR050638">
    <property type="entry name" value="AA-Vitamin_Transporters"/>
</dbReference>
<feature type="transmembrane region" description="Helical" evidence="6">
    <location>
        <begin position="223"/>
        <end position="242"/>
    </location>
</feature>
<evidence type="ECO:0000256" key="5">
    <source>
        <dbReference type="ARBA" id="ARBA00023136"/>
    </source>
</evidence>